<protein>
    <submittedName>
        <fullName evidence="1">LysM peptidoglycan-binding domain-containing protein</fullName>
    </submittedName>
</protein>
<dbReference type="EMBL" id="VUNL01000006">
    <property type="protein sequence ID" value="MSV24820.1"/>
    <property type="molecule type" value="Genomic_DNA"/>
</dbReference>
<gene>
    <name evidence="1" type="ORF">FYJ78_06410</name>
</gene>
<dbReference type="Gene3D" id="3.10.350.10">
    <property type="entry name" value="LysM domain"/>
    <property type="match status" value="1"/>
</dbReference>
<dbReference type="InterPro" id="IPR036779">
    <property type="entry name" value="LysM_dom_sf"/>
</dbReference>
<accession>A0A6I2UXG7</accession>
<sequence>MKKQGIWLLAAVMILIAVSPLHLTNEYLRSNTFDRVEIQQGEDIQSVARRYTRDETRVRELQQAIIDVNDLNPDGSGLRQGQELLIPLLQAPETQVAEK</sequence>
<dbReference type="Proteomes" id="UP000430222">
    <property type="component" value="Unassembled WGS sequence"/>
</dbReference>
<keyword evidence="2" id="KW-1185">Reference proteome</keyword>
<dbReference type="AlphaFoldDB" id="A0A6I2UXG7"/>
<comment type="caution">
    <text evidence="1">The sequence shown here is derived from an EMBL/GenBank/DDBJ whole genome shotgun (WGS) entry which is preliminary data.</text>
</comment>
<evidence type="ECO:0000313" key="1">
    <source>
        <dbReference type="EMBL" id="MSV24820.1"/>
    </source>
</evidence>
<name>A0A6I2UXG7_9FIRM</name>
<evidence type="ECO:0000313" key="2">
    <source>
        <dbReference type="Proteomes" id="UP000430222"/>
    </source>
</evidence>
<dbReference type="RefSeq" id="WP_154620584.1">
    <property type="nucleotide sequence ID" value="NZ_CBCTNG010000002.1"/>
</dbReference>
<organism evidence="1 2">
    <name type="scientific">Selenomonas montiformis</name>
    <dbReference type="NCBI Taxonomy" id="2652285"/>
    <lineage>
        <taxon>Bacteria</taxon>
        <taxon>Bacillati</taxon>
        <taxon>Bacillota</taxon>
        <taxon>Negativicutes</taxon>
        <taxon>Selenomonadales</taxon>
        <taxon>Selenomonadaceae</taxon>
        <taxon>Selenomonas</taxon>
    </lineage>
</organism>
<proteinExistence type="predicted"/>
<reference evidence="1 2" key="1">
    <citation type="submission" date="2019-08" db="EMBL/GenBank/DDBJ databases">
        <title>In-depth cultivation of the pig gut microbiome towards novel bacterial diversity and tailored functional studies.</title>
        <authorList>
            <person name="Wylensek D."/>
            <person name="Hitch T.C.A."/>
            <person name="Clavel T."/>
        </authorList>
    </citation>
    <scope>NUCLEOTIDE SEQUENCE [LARGE SCALE GENOMIC DNA]</scope>
    <source>
        <strain evidence="2">WCA-380-WT-3B3</strain>
    </source>
</reference>